<dbReference type="Pfam" id="PF13874">
    <property type="entry name" value="Nup54"/>
    <property type="match status" value="1"/>
</dbReference>
<organism evidence="6 7">
    <name type="scientific">Romanomermis culicivorax</name>
    <name type="common">Nematode worm</name>
    <dbReference type="NCBI Taxonomy" id="13658"/>
    <lineage>
        <taxon>Eukaryota</taxon>
        <taxon>Metazoa</taxon>
        <taxon>Ecdysozoa</taxon>
        <taxon>Nematoda</taxon>
        <taxon>Enoplea</taxon>
        <taxon>Dorylaimia</taxon>
        <taxon>Mermithida</taxon>
        <taxon>Mermithoidea</taxon>
        <taxon>Mermithidae</taxon>
        <taxon>Romanomermis</taxon>
    </lineage>
</organism>
<name>A0A915IV83_ROMCU</name>
<dbReference type="Gene3D" id="1.20.5.170">
    <property type="match status" value="1"/>
</dbReference>
<dbReference type="GO" id="GO:0036228">
    <property type="term" value="P:protein localization to nuclear inner membrane"/>
    <property type="evidence" value="ECO:0007669"/>
    <property type="project" value="TreeGrafter"/>
</dbReference>
<dbReference type="GO" id="GO:0006999">
    <property type="term" value="P:nuclear pore organization"/>
    <property type="evidence" value="ECO:0007669"/>
    <property type="project" value="TreeGrafter"/>
</dbReference>
<keyword evidence="4" id="KW-0175">Coiled coil</keyword>
<evidence type="ECO:0000256" key="4">
    <source>
        <dbReference type="SAM" id="Coils"/>
    </source>
</evidence>
<evidence type="ECO:0000313" key="6">
    <source>
        <dbReference type="Proteomes" id="UP000887565"/>
    </source>
</evidence>
<dbReference type="GO" id="GO:0017056">
    <property type="term" value="F:structural constituent of nuclear pore"/>
    <property type="evidence" value="ECO:0007669"/>
    <property type="project" value="TreeGrafter"/>
</dbReference>
<keyword evidence="3" id="KW-0539">Nucleus</keyword>
<protein>
    <submittedName>
        <fullName evidence="7">Nucleoporin Nup54 alpha-helical domain-containing protein</fullName>
    </submittedName>
</protein>
<reference evidence="7" key="1">
    <citation type="submission" date="2022-11" db="UniProtKB">
        <authorList>
            <consortium name="WormBaseParasite"/>
        </authorList>
    </citation>
    <scope>IDENTIFICATION</scope>
</reference>
<comment type="subcellular location">
    <subcellularLocation>
        <location evidence="1">Nucleus</location>
    </subcellularLocation>
</comment>
<dbReference type="InterPro" id="IPR025712">
    <property type="entry name" value="Nup54_alpha-helical_dom"/>
</dbReference>
<proteinExistence type="predicted"/>
<dbReference type="WBParaSite" id="nRc.2.0.1.t17731-RA">
    <property type="protein sequence ID" value="nRc.2.0.1.t17731-RA"/>
    <property type="gene ID" value="nRc.2.0.1.g17731"/>
</dbReference>
<keyword evidence="2" id="KW-0813">Transport</keyword>
<feature type="coiled-coil region" evidence="4">
    <location>
        <begin position="41"/>
        <end position="75"/>
    </location>
</feature>
<keyword evidence="6" id="KW-1185">Reference proteome</keyword>
<dbReference type="AlphaFoldDB" id="A0A915IV83"/>
<sequence>IDLLIWNQAVAENPDPKRLIPYAILGFEQLKERQKLQKIERGVHNACVEELTKRLENLEERVVLKQAKLDELKNSQHKVYHRLLTVLGRYFAQTRRNYSFEPNEENLKSRIDAINAQLNGPAQLKNRLAEIASNLNVLSRAPSTIPITTTTLVDEEPLDEDLLLEIKQFLRKSQDTVDHLTQTLKKNQEDITVIQKVLTPPTTLNIYFRSETITAILWKTNDGNFQPNGTKISLSFGYVPSIALRSVPSEKASTTNLHYLS</sequence>
<dbReference type="PANTHER" id="PTHR13000:SF0">
    <property type="entry name" value="NUCLEOPORIN P54"/>
    <property type="match status" value="1"/>
</dbReference>
<dbReference type="GO" id="GO:0044613">
    <property type="term" value="C:nuclear pore central transport channel"/>
    <property type="evidence" value="ECO:0007669"/>
    <property type="project" value="TreeGrafter"/>
</dbReference>
<dbReference type="PANTHER" id="PTHR13000">
    <property type="entry name" value="NUCLEOPORIN P54"/>
    <property type="match status" value="1"/>
</dbReference>
<dbReference type="GO" id="GO:0006607">
    <property type="term" value="P:NLS-bearing protein import into nucleus"/>
    <property type="evidence" value="ECO:0007669"/>
    <property type="project" value="TreeGrafter"/>
</dbReference>
<evidence type="ECO:0000256" key="1">
    <source>
        <dbReference type="ARBA" id="ARBA00004123"/>
    </source>
</evidence>
<dbReference type="OMA" id="QMAHANQ"/>
<evidence type="ECO:0000256" key="3">
    <source>
        <dbReference type="ARBA" id="ARBA00023242"/>
    </source>
</evidence>
<evidence type="ECO:0000256" key="2">
    <source>
        <dbReference type="ARBA" id="ARBA00022448"/>
    </source>
</evidence>
<dbReference type="InterPro" id="IPR024864">
    <property type="entry name" value="Nup54/Nup57/Nup44"/>
</dbReference>
<accession>A0A915IV83</accession>
<feature type="domain" description="Nucleoporin Nup54 alpha-helical" evidence="5">
    <location>
        <begin position="4"/>
        <end position="134"/>
    </location>
</feature>
<evidence type="ECO:0000259" key="5">
    <source>
        <dbReference type="Pfam" id="PF13874"/>
    </source>
</evidence>
<evidence type="ECO:0000313" key="7">
    <source>
        <dbReference type="WBParaSite" id="nRc.2.0.1.t17731-RA"/>
    </source>
</evidence>
<dbReference type="Proteomes" id="UP000887565">
    <property type="component" value="Unplaced"/>
</dbReference>